<organism evidence="3 4">
    <name type="scientific">Syntrophomonas wolfei</name>
    <dbReference type="NCBI Taxonomy" id="863"/>
    <lineage>
        <taxon>Bacteria</taxon>
        <taxon>Bacillati</taxon>
        <taxon>Bacillota</taxon>
        <taxon>Clostridia</taxon>
        <taxon>Eubacteriales</taxon>
        <taxon>Syntrophomonadaceae</taxon>
        <taxon>Syntrophomonas</taxon>
    </lineage>
</organism>
<evidence type="ECO:0000256" key="1">
    <source>
        <dbReference type="SAM" id="MobiDB-lite"/>
    </source>
</evidence>
<protein>
    <recommendedName>
        <fullName evidence="2">Copper amine oxidase-like N-terminal domain-containing protein</fullName>
    </recommendedName>
</protein>
<evidence type="ECO:0000313" key="3">
    <source>
        <dbReference type="EMBL" id="HBK53347.1"/>
    </source>
</evidence>
<evidence type="ECO:0000259" key="2">
    <source>
        <dbReference type="Pfam" id="PF07833"/>
    </source>
</evidence>
<name>A0A354YYP3_9FIRM</name>
<proteinExistence type="predicted"/>
<dbReference type="Proteomes" id="UP000263273">
    <property type="component" value="Unassembled WGS sequence"/>
</dbReference>
<dbReference type="InterPro" id="IPR012854">
    <property type="entry name" value="Cu_amine_oxidase-like_N"/>
</dbReference>
<dbReference type="AlphaFoldDB" id="A0A354YYP3"/>
<dbReference type="Gene3D" id="3.30.457.10">
    <property type="entry name" value="Copper amine oxidase-like, N-terminal domain"/>
    <property type="match status" value="1"/>
</dbReference>
<accession>A0A354YYP3</accession>
<feature type="non-terminal residue" evidence="3">
    <location>
        <position position="1"/>
    </location>
</feature>
<dbReference type="SUPFAM" id="SSF55383">
    <property type="entry name" value="Copper amine oxidase, domain N"/>
    <property type="match status" value="1"/>
</dbReference>
<sequence length="277" mass="31008">KPYIDKNNRTMVPVRFPAETLGANVDWLPNTRQVHITNKAHDALLDTDIMATIDRKDVIVNGQTKFMDTTAVITNSRTMVPVRFISEYLGATVTWHESSRAAHVFTKGQTKEEIAKIEEQIAQEIKKQQPQPQPKPPGQFVKPEGVKKDITLDTGTYNITTYECKNLPVEIYDTVISKIEYKPGTPNEIAGNIAGTLYVTKNKASADTSIYLQGDFGYYLCGIVMTSIGTSISNNDGTYYSIYYFTIGRTPSIETAKKIGFSGKDGIYFIDNPYYNQ</sequence>
<feature type="domain" description="Copper amine oxidase-like N-terminal" evidence="2">
    <location>
        <begin position="1"/>
        <end position="101"/>
    </location>
</feature>
<dbReference type="EMBL" id="DNZF01000117">
    <property type="protein sequence ID" value="HBK53347.1"/>
    <property type="molecule type" value="Genomic_DNA"/>
</dbReference>
<feature type="region of interest" description="Disordered" evidence="1">
    <location>
        <begin position="125"/>
        <end position="145"/>
    </location>
</feature>
<reference evidence="3 4" key="1">
    <citation type="journal article" date="2018" name="Nat. Biotechnol.">
        <title>A standardized bacterial taxonomy based on genome phylogeny substantially revises the tree of life.</title>
        <authorList>
            <person name="Parks D.H."/>
            <person name="Chuvochina M."/>
            <person name="Waite D.W."/>
            <person name="Rinke C."/>
            <person name="Skarshewski A."/>
            <person name="Chaumeil P.A."/>
            <person name="Hugenholtz P."/>
        </authorList>
    </citation>
    <scope>NUCLEOTIDE SEQUENCE [LARGE SCALE GENOMIC DNA]</scope>
    <source>
        <strain evidence="3">UBA10948</strain>
    </source>
</reference>
<evidence type="ECO:0000313" key="4">
    <source>
        <dbReference type="Proteomes" id="UP000263273"/>
    </source>
</evidence>
<dbReference type="Pfam" id="PF07833">
    <property type="entry name" value="Cu_amine_oxidN1"/>
    <property type="match status" value="1"/>
</dbReference>
<comment type="caution">
    <text evidence="3">The sequence shown here is derived from an EMBL/GenBank/DDBJ whole genome shotgun (WGS) entry which is preliminary data.</text>
</comment>
<dbReference type="InterPro" id="IPR036582">
    <property type="entry name" value="Mao_N_sf"/>
</dbReference>
<gene>
    <name evidence="3" type="ORF">DDZ44_05380</name>
</gene>